<evidence type="ECO:0000313" key="3">
    <source>
        <dbReference type="Proteomes" id="UP000295146"/>
    </source>
</evidence>
<dbReference type="Proteomes" id="UP000295146">
    <property type="component" value="Unassembled WGS sequence"/>
</dbReference>
<gene>
    <name evidence="2" type="ORF">EV653_1467</name>
</gene>
<comment type="caution">
    <text evidence="2">The sequence shown here is derived from an EMBL/GenBank/DDBJ whole genome shotgun (WGS) entry which is preliminary data.</text>
</comment>
<dbReference type="InterPro" id="IPR016032">
    <property type="entry name" value="Sig_transdc_resp-reg_C-effctor"/>
</dbReference>
<evidence type="ECO:0000259" key="1">
    <source>
        <dbReference type="SMART" id="SM00421"/>
    </source>
</evidence>
<dbReference type="Gene3D" id="1.10.10.10">
    <property type="entry name" value="Winged helix-like DNA-binding domain superfamily/Winged helix DNA-binding domain"/>
    <property type="match status" value="2"/>
</dbReference>
<dbReference type="RefSeq" id="WP_134099160.1">
    <property type="nucleotide sequence ID" value="NZ_SODP01000001.1"/>
</dbReference>
<name>A0A4R8CK52_9ACTN</name>
<dbReference type="InterPro" id="IPR036388">
    <property type="entry name" value="WH-like_DNA-bd_sf"/>
</dbReference>
<feature type="domain" description="HTH luxR-type" evidence="1">
    <location>
        <begin position="269"/>
        <end position="326"/>
    </location>
</feature>
<sequence>MQTGSELSVLGVGEFEERAYRILLRWPGLTVSGLADRIGSPAGRVRRAVARLEQTGLITRSPVPTPRLLPVAPDAAIEALVRRQQSELERIRALATAWVADFRAGRSTGPTELIEVVMGADAVLSRFDQLQRAATDEVQVLDTPPYVRAEGPDTNDVEFEVLARGVTCRAIYDRAALEQAPNAVGAILRYVAAGEQARVTSELPLKLATFDRRTAFIPQSIDQGDIASAIVVHPCSLLDVLLLVFDQLWEQATPLTSHGSLRAGDEDGTVEPSENDRRVLVLLASGMKDEAIARHLGWSYRTTRRRIAALMALLGAETRFQAGLHAARAGWL</sequence>
<dbReference type="OrthoDB" id="3728246at2"/>
<dbReference type="AlphaFoldDB" id="A0A4R8CK52"/>
<dbReference type="SUPFAM" id="SSF46785">
    <property type="entry name" value="Winged helix' DNA-binding domain"/>
    <property type="match status" value="1"/>
</dbReference>
<dbReference type="InterPro" id="IPR000792">
    <property type="entry name" value="Tscrpt_reg_LuxR_C"/>
</dbReference>
<dbReference type="InterPro" id="IPR036390">
    <property type="entry name" value="WH_DNA-bd_sf"/>
</dbReference>
<dbReference type="SMART" id="SM00421">
    <property type="entry name" value="HTH_LUXR"/>
    <property type="match status" value="1"/>
</dbReference>
<proteinExistence type="predicted"/>
<dbReference type="SUPFAM" id="SSF46894">
    <property type="entry name" value="C-terminal effector domain of the bipartite response regulators"/>
    <property type="match status" value="1"/>
</dbReference>
<keyword evidence="3" id="KW-1185">Reference proteome</keyword>
<dbReference type="PANTHER" id="PTHR34293:SF1">
    <property type="entry name" value="HTH-TYPE TRANSCRIPTIONAL REGULATOR TRMBL2"/>
    <property type="match status" value="1"/>
</dbReference>
<dbReference type="EMBL" id="SODP01000001">
    <property type="protein sequence ID" value="TDW76321.1"/>
    <property type="molecule type" value="Genomic_DNA"/>
</dbReference>
<evidence type="ECO:0000313" key="2">
    <source>
        <dbReference type="EMBL" id="TDW76321.1"/>
    </source>
</evidence>
<reference evidence="2 3" key="1">
    <citation type="submission" date="2019-03" db="EMBL/GenBank/DDBJ databases">
        <title>Genomic Encyclopedia of Type Strains, Phase III (KMG-III): the genomes of soil and plant-associated and newly described type strains.</title>
        <authorList>
            <person name="Whitman W."/>
        </authorList>
    </citation>
    <scope>NUCLEOTIDE SEQUENCE [LARGE SCALE GENOMIC DNA]</scope>
    <source>
        <strain evidence="2 3">VKM Ac-2573</strain>
    </source>
</reference>
<protein>
    <submittedName>
        <fullName evidence="2">Sugar-specific transcriptional regulator TrmB</fullName>
    </submittedName>
</protein>
<dbReference type="GO" id="GO:0006355">
    <property type="term" value="P:regulation of DNA-templated transcription"/>
    <property type="evidence" value="ECO:0007669"/>
    <property type="project" value="InterPro"/>
</dbReference>
<dbReference type="InterPro" id="IPR051797">
    <property type="entry name" value="TrmB-like"/>
</dbReference>
<dbReference type="Pfam" id="PF01978">
    <property type="entry name" value="TrmB"/>
    <property type="match status" value="1"/>
</dbReference>
<dbReference type="GO" id="GO:0003677">
    <property type="term" value="F:DNA binding"/>
    <property type="evidence" value="ECO:0007669"/>
    <property type="project" value="InterPro"/>
</dbReference>
<dbReference type="InterPro" id="IPR002831">
    <property type="entry name" value="Tscrpt_reg_TrmB_N"/>
</dbReference>
<accession>A0A4R8CK52</accession>
<dbReference type="PANTHER" id="PTHR34293">
    <property type="entry name" value="HTH-TYPE TRANSCRIPTIONAL REGULATOR TRMBL2"/>
    <property type="match status" value="1"/>
</dbReference>
<organism evidence="2 3">
    <name type="scientific">Kribbella pratensis</name>
    <dbReference type="NCBI Taxonomy" id="2512112"/>
    <lineage>
        <taxon>Bacteria</taxon>
        <taxon>Bacillati</taxon>
        <taxon>Actinomycetota</taxon>
        <taxon>Actinomycetes</taxon>
        <taxon>Propionibacteriales</taxon>
        <taxon>Kribbellaceae</taxon>
        <taxon>Kribbella</taxon>
    </lineage>
</organism>